<organism evidence="2 3">
    <name type="scientific">Agrilutibacter niabensis</name>
    <dbReference type="NCBI Taxonomy" id="380628"/>
    <lineage>
        <taxon>Bacteria</taxon>
        <taxon>Pseudomonadati</taxon>
        <taxon>Pseudomonadota</taxon>
        <taxon>Gammaproteobacteria</taxon>
        <taxon>Lysobacterales</taxon>
        <taxon>Lysobacteraceae</taxon>
        <taxon>Agrilutibacter</taxon>
    </lineage>
</organism>
<accession>A0ABU1VST9</accession>
<dbReference type="SUPFAM" id="SSF50939">
    <property type="entry name" value="Sialidases"/>
    <property type="match status" value="2"/>
</dbReference>
<reference evidence="2 3" key="1">
    <citation type="submission" date="2023-07" db="EMBL/GenBank/DDBJ databases">
        <title>Sorghum-associated microbial communities from plants grown in Nebraska, USA.</title>
        <authorList>
            <person name="Schachtman D."/>
        </authorList>
    </citation>
    <scope>NUCLEOTIDE SEQUENCE [LARGE SCALE GENOMIC DNA]</scope>
    <source>
        <strain evidence="2 3">BE187</strain>
    </source>
</reference>
<feature type="compositionally biased region" description="Polar residues" evidence="1">
    <location>
        <begin position="61"/>
        <end position="78"/>
    </location>
</feature>
<gene>
    <name evidence="2" type="ORF">J2X04_002937</name>
</gene>
<comment type="caution">
    <text evidence="2">The sequence shown here is derived from an EMBL/GenBank/DDBJ whole genome shotgun (WGS) entry which is preliminary data.</text>
</comment>
<feature type="region of interest" description="Disordered" evidence="1">
    <location>
        <begin position="61"/>
        <end position="80"/>
    </location>
</feature>
<dbReference type="InterPro" id="IPR036278">
    <property type="entry name" value="Sialidase_sf"/>
</dbReference>
<dbReference type="CDD" id="cd15482">
    <property type="entry name" value="Sialidase_non-viral"/>
    <property type="match status" value="1"/>
</dbReference>
<evidence type="ECO:0000313" key="3">
    <source>
        <dbReference type="Proteomes" id="UP001267878"/>
    </source>
</evidence>
<dbReference type="EMBL" id="JAVDVW010000002">
    <property type="protein sequence ID" value="MDR7100556.1"/>
    <property type="molecule type" value="Genomic_DNA"/>
</dbReference>
<dbReference type="Gene3D" id="2.120.10.10">
    <property type="match status" value="3"/>
</dbReference>
<keyword evidence="3" id="KW-1185">Reference proteome</keyword>
<proteinExistence type="predicted"/>
<sequence>MTDAQFLVSAPSPFTLNCDGMAAAGTLYQNAEVEPHVAVDPGNPANLIGVWQQDRWSNGSSRGLMSASSADGGQTWTRTPLPVSRCGGGTFANGGDYARATDPWVTFAPDGSAYAMGLVTTGGSFEAGSVNAMLVVRSTDRGRSWSAPTTLIRDGEGFFNDKNTITADPFNAAFVYATWDRLVAGDAGGPTYFARTTNGGASWEAARAIYDPGPASQTLGNVIVVAPNGTLVNLFTQIDRVSATVTAAHLDVIRSSDRGVTWSPPARIADLLAVGTRDPQSNIPVRDGSDLAQIAVAPSGHLFVVWQDARFNNGTFDSIAISRSTDNGVTWSAPSRVSAANVAAFTPSVHVRANGDVGVSYYDLRNNTAAASLPTDYWLARSGDGGLTWTETHVATAFDLTTAPQAGGAYFLGDYQALVSRSNVFVPFFVKTSNGDLTNRTDVYAAPAITVTAQNVSPVLQSVFSRRMRAPEIQSRSVPPGFRIDADLRRDVSARVERNMRWRVPAWGEATMQAAPTSPP</sequence>
<name>A0ABU1VST9_9GAMM</name>
<protein>
    <recommendedName>
        <fullName evidence="4">Exo-alpha-sialidase</fullName>
    </recommendedName>
</protein>
<dbReference type="Proteomes" id="UP001267878">
    <property type="component" value="Unassembled WGS sequence"/>
</dbReference>
<dbReference type="RefSeq" id="WP_310055465.1">
    <property type="nucleotide sequence ID" value="NZ_JAVDVW010000002.1"/>
</dbReference>
<evidence type="ECO:0008006" key="4">
    <source>
        <dbReference type="Google" id="ProtNLM"/>
    </source>
</evidence>
<evidence type="ECO:0000256" key="1">
    <source>
        <dbReference type="SAM" id="MobiDB-lite"/>
    </source>
</evidence>
<evidence type="ECO:0000313" key="2">
    <source>
        <dbReference type="EMBL" id="MDR7100556.1"/>
    </source>
</evidence>